<organism evidence="9 10">
    <name type="scientific">Dreissena polymorpha</name>
    <name type="common">Zebra mussel</name>
    <name type="synonym">Mytilus polymorpha</name>
    <dbReference type="NCBI Taxonomy" id="45954"/>
    <lineage>
        <taxon>Eukaryota</taxon>
        <taxon>Metazoa</taxon>
        <taxon>Spiralia</taxon>
        <taxon>Lophotrochozoa</taxon>
        <taxon>Mollusca</taxon>
        <taxon>Bivalvia</taxon>
        <taxon>Autobranchia</taxon>
        <taxon>Heteroconchia</taxon>
        <taxon>Euheterodonta</taxon>
        <taxon>Imparidentia</taxon>
        <taxon>Neoheterodontei</taxon>
        <taxon>Myida</taxon>
        <taxon>Dreissenoidea</taxon>
        <taxon>Dreissenidae</taxon>
        <taxon>Dreissena</taxon>
    </lineage>
</organism>
<dbReference type="GO" id="GO:0005886">
    <property type="term" value="C:plasma membrane"/>
    <property type="evidence" value="ECO:0007669"/>
    <property type="project" value="UniProtKB-SubCell"/>
</dbReference>
<dbReference type="InterPro" id="IPR026612">
    <property type="entry name" value="STRA6-like"/>
</dbReference>
<feature type="transmembrane region" description="Helical" evidence="8">
    <location>
        <begin position="484"/>
        <end position="507"/>
    </location>
</feature>
<keyword evidence="5 8" id="KW-1133">Transmembrane helix</keyword>
<dbReference type="GO" id="GO:0034632">
    <property type="term" value="F:retinol transmembrane transporter activity"/>
    <property type="evidence" value="ECO:0007669"/>
    <property type="project" value="InterPro"/>
</dbReference>
<dbReference type="PANTHER" id="PTHR21444">
    <property type="entry name" value="COILED-COIL DOMAIN-CONTAINING PROTEIN 180"/>
    <property type="match status" value="1"/>
</dbReference>
<evidence type="ECO:0000256" key="7">
    <source>
        <dbReference type="ARBA" id="ARBA00023170"/>
    </source>
</evidence>
<name>A0A9D4G2P0_DREPO</name>
<dbReference type="GO" id="GO:0038023">
    <property type="term" value="F:signaling receptor activity"/>
    <property type="evidence" value="ECO:0007669"/>
    <property type="project" value="InterPro"/>
</dbReference>
<evidence type="ECO:0008006" key="11">
    <source>
        <dbReference type="Google" id="ProtNLM"/>
    </source>
</evidence>
<keyword evidence="7" id="KW-0675">Receptor</keyword>
<feature type="transmembrane region" description="Helical" evidence="8">
    <location>
        <begin position="309"/>
        <end position="335"/>
    </location>
</feature>
<dbReference type="PANTHER" id="PTHR21444:SF15">
    <property type="entry name" value="RECEPTOR FOR RETINOL UPTAKE STRA6"/>
    <property type="match status" value="1"/>
</dbReference>
<keyword evidence="3" id="KW-1003">Cell membrane</keyword>
<feature type="transmembrane region" description="Helical" evidence="8">
    <location>
        <begin position="377"/>
        <end position="398"/>
    </location>
</feature>
<evidence type="ECO:0000256" key="2">
    <source>
        <dbReference type="ARBA" id="ARBA00022448"/>
    </source>
</evidence>
<evidence type="ECO:0000256" key="3">
    <source>
        <dbReference type="ARBA" id="ARBA00022475"/>
    </source>
</evidence>
<gene>
    <name evidence="9" type="ORF">DPMN_137822</name>
</gene>
<dbReference type="GO" id="GO:0071939">
    <property type="term" value="P:vitamin A import into cell"/>
    <property type="evidence" value="ECO:0007669"/>
    <property type="project" value="TreeGrafter"/>
</dbReference>
<dbReference type="Pfam" id="PF14752">
    <property type="entry name" value="RBP_receptor"/>
    <property type="match status" value="1"/>
</dbReference>
<evidence type="ECO:0000256" key="6">
    <source>
        <dbReference type="ARBA" id="ARBA00023136"/>
    </source>
</evidence>
<feature type="transmembrane region" description="Helical" evidence="8">
    <location>
        <begin position="112"/>
        <end position="133"/>
    </location>
</feature>
<keyword evidence="2" id="KW-0813">Transport</keyword>
<comment type="caution">
    <text evidence="9">The sequence shown here is derived from an EMBL/GenBank/DDBJ whole genome shotgun (WGS) entry which is preliminary data.</text>
</comment>
<comment type="subcellular location">
    <subcellularLocation>
        <location evidence="1">Cell membrane</location>
        <topology evidence="1">Multi-pass membrane protein</topology>
    </subcellularLocation>
</comment>
<evidence type="ECO:0000313" key="10">
    <source>
        <dbReference type="Proteomes" id="UP000828390"/>
    </source>
</evidence>
<evidence type="ECO:0000256" key="5">
    <source>
        <dbReference type="ARBA" id="ARBA00022989"/>
    </source>
</evidence>
<keyword evidence="4 8" id="KW-0812">Transmembrane</keyword>
<dbReference type="EMBL" id="JAIWYP010000006">
    <property type="protein sequence ID" value="KAH3809453.1"/>
    <property type="molecule type" value="Genomic_DNA"/>
</dbReference>
<feature type="transmembrane region" description="Helical" evidence="8">
    <location>
        <begin position="63"/>
        <end position="82"/>
    </location>
</feature>
<feature type="transmembrane region" description="Helical" evidence="8">
    <location>
        <begin position="528"/>
        <end position="556"/>
    </location>
</feature>
<reference evidence="9" key="1">
    <citation type="journal article" date="2019" name="bioRxiv">
        <title>The Genome of the Zebra Mussel, Dreissena polymorpha: A Resource for Invasive Species Research.</title>
        <authorList>
            <person name="McCartney M.A."/>
            <person name="Auch B."/>
            <person name="Kono T."/>
            <person name="Mallez S."/>
            <person name="Zhang Y."/>
            <person name="Obille A."/>
            <person name="Becker A."/>
            <person name="Abrahante J.E."/>
            <person name="Garbe J."/>
            <person name="Badalamenti J.P."/>
            <person name="Herman A."/>
            <person name="Mangelson H."/>
            <person name="Liachko I."/>
            <person name="Sullivan S."/>
            <person name="Sone E.D."/>
            <person name="Koren S."/>
            <person name="Silverstein K.A.T."/>
            <person name="Beckman K.B."/>
            <person name="Gohl D.M."/>
        </authorList>
    </citation>
    <scope>NUCLEOTIDE SEQUENCE</scope>
    <source>
        <strain evidence="9">Duluth1</strain>
        <tissue evidence="9">Whole animal</tissue>
    </source>
</reference>
<accession>A0A9D4G2P0</accession>
<sequence length="787" mass="89423">MQIRLKIGYCVLLPLCVNNPKTIAGGSNMAKFLEAFNLVYGKANPQTNETVTECITNIPDDKFHFWFLLPSSAMILLLAFSFHRKNLYLSCLGGRPAAVFPMDILGKSNRMSYAAAWGAITFLTVDMVFGLTVIVDLQGPRYVTIWNKILSMGVIGVGYFPMFAALALDSLVSLVVAELYACVLFAVNTYKIFECDLIPTARLILFARDFPNLVCLGYLCISIPLKIFKGLRRKTVRIYTSKERVSVLKMDKDLDLTSEAEHVRNLLRPPKPPRSPPANLQAKVVGIAKSVTEVVVYQNKNKYRYSTRILTVTLMGLMLLYKVAVELFVMILAVFNLVDKGIKATIDIIGKDSTPGEEKWMTYIRDTVLYLPELITNLRICFIVSLTLTLAAGILTILHMMTSYRTNLLSLYRGDNTHIPHRSTLENTSLLLGSMRYAGYQVAYIGWGFVLHFICISIACVALDLLIILLALGITQWLLWILETIWPALMMTIIPMLVQTLSAKFFFLQGRGRFLAMNNRRALFSFSFFMFFYNIFLGFLSCLLRIIKSVVIGVIFLPRLDNSALTRRFQMMDPGFAAYAGFLHVECSHTHPVLLMFVRILLAGKKKRDEPYIDPEKSDITIERTRAFVRARIRWQTAYSILKNPALRALRKSHLDHVKELQERLSKLYYLDKNQTSELIKEIQKSGVDLKDVNVTLEAEGKRTFSQHWDTALKINNIMQKMRRDRGLGLGIFASQHRQEGRSGIENLSYANDVSVESNDNVSYRTKWKVAAFTALKTKFEETDTVL</sequence>
<feature type="transmembrane region" description="Helical" evidence="8">
    <location>
        <begin position="145"/>
        <end position="164"/>
    </location>
</feature>
<feature type="transmembrane region" description="Helical" evidence="8">
    <location>
        <begin position="171"/>
        <end position="190"/>
    </location>
</feature>
<proteinExistence type="predicted"/>
<evidence type="ECO:0000256" key="8">
    <source>
        <dbReference type="SAM" id="Phobius"/>
    </source>
</evidence>
<feature type="transmembrane region" description="Helical" evidence="8">
    <location>
        <begin position="444"/>
        <end position="472"/>
    </location>
</feature>
<reference evidence="9" key="2">
    <citation type="submission" date="2020-11" db="EMBL/GenBank/DDBJ databases">
        <authorList>
            <person name="McCartney M.A."/>
            <person name="Auch B."/>
            <person name="Kono T."/>
            <person name="Mallez S."/>
            <person name="Becker A."/>
            <person name="Gohl D.M."/>
            <person name="Silverstein K.A.T."/>
            <person name="Koren S."/>
            <person name="Bechman K.B."/>
            <person name="Herman A."/>
            <person name="Abrahante J.E."/>
            <person name="Garbe J."/>
        </authorList>
    </citation>
    <scope>NUCLEOTIDE SEQUENCE</scope>
    <source>
        <strain evidence="9">Duluth1</strain>
        <tissue evidence="9">Whole animal</tissue>
    </source>
</reference>
<evidence type="ECO:0000256" key="1">
    <source>
        <dbReference type="ARBA" id="ARBA00004651"/>
    </source>
</evidence>
<keyword evidence="6 8" id="KW-0472">Membrane</keyword>
<evidence type="ECO:0000256" key="4">
    <source>
        <dbReference type="ARBA" id="ARBA00022692"/>
    </source>
</evidence>
<dbReference type="AlphaFoldDB" id="A0A9D4G2P0"/>
<evidence type="ECO:0000313" key="9">
    <source>
        <dbReference type="EMBL" id="KAH3809453.1"/>
    </source>
</evidence>
<dbReference type="Proteomes" id="UP000828390">
    <property type="component" value="Unassembled WGS sequence"/>
</dbReference>
<keyword evidence="10" id="KW-1185">Reference proteome</keyword>
<protein>
    <recommendedName>
        <fullName evidence="11">Receptor for retinol uptake STRA6</fullName>
    </recommendedName>
</protein>